<dbReference type="Proteomes" id="UP000290767">
    <property type="component" value="Unassembled WGS sequence"/>
</dbReference>
<dbReference type="EMBL" id="MZMU01000002">
    <property type="protein sequence ID" value="RXT29856.1"/>
    <property type="molecule type" value="Genomic_DNA"/>
</dbReference>
<keyword evidence="1" id="KW-0472">Membrane</keyword>
<organism evidence="2 3">
    <name type="scientific">Rhizobium leguminosarum</name>
    <dbReference type="NCBI Taxonomy" id="384"/>
    <lineage>
        <taxon>Bacteria</taxon>
        <taxon>Pseudomonadati</taxon>
        <taxon>Pseudomonadota</taxon>
        <taxon>Alphaproteobacteria</taxon>
        <taxon>Hyphomicrobiales</taxon>
        <taxon>Rhizobiaceae</taxon>
        <taxon>Rhizobium/Agrobacterium group</taxon>
        <taxon>Rhizobium</taxon>
    </lineage>
</organism>
<comment type="caution">
    <text evidence="2">The sequence shown here is derived from an EMBL/GenBank/DDBJ whole genome shotgun (WGS) entry which is preliminary data.</text>
</comment>
<name>A0A4Q1UD03_RHILE</name>
<gene>
    <name evidence="2" type="ORF">B5P46_01975</name>
</gene>
<evidence type="ECO:0000313" key="2">
    <source>
        <dbReference type="EMBL" id="RXT29856.1"/>
    </source>
</evidence>
<sequence>MATWWIDVLQDAARSPVVAAWFTAMGALIAATVSAIVSYVVSRRSVYINAVTAERSKWIEALRGNVSAFSGAADRLSALRSGATAIDSKEWATHAGELHSLLSELTLRLNPSEPEARNLLRCAKRLEAATRLHSPASVILADEIMIRHAQWVLKAEWERVKQEASGPLQAPFFWFRRSRRRHAYQRFLAGPGSLSRLDQIAAGKTDLQLTMLRTEMNNLIE</sequence>
<proteinExistence type="predicted"/>
<protein>
    <submittedName>
        <fullName evidence="2">Uncharacterized protein</fullName>
    </submittedName>
</protein>
<evidence type="ECO:0000256" key="1">
    <source>
        <dbReference type="SAM" id="Phobius"/>
    </source>
</evidence>
<evidence type="ECO:0000313" key="3">
    <source>
        <dbReference type="Proteomes" id="UP000290767"/>
    </source>
</evidence>
<keyword evidence="1" id="KW-0812">Transmembrane</keyword>
<feature type="transmembrane region" description="Helical" evidence="1">
    <location>
        <begin position="20"/>
        <end position="41"/>
    </location>
</feature>
<keyword evidence="1" id="KW-1133">Transmembrane helix</keyword>
<accession>A0A4Q1UD03</accession>
<reference evidence="2 3" key="1">
    <citation type="submission" date="2017-03" db="EMBL/GenBank/DDBJ databases">
        <authorList>
            <person name="Safronova V.I."/>
            <person name="Sazanova A.L."/>
            <person name="Chirak E.R."/>
        </authorList>
    </citation>
    <scope>NUCLEOTIDE SEQUENCE [LARGE SCALE GENOMIC DNA]</scope>
    <source>
        <strain evidence="2 3">Tri-43</strain>
    </source>
</reference>
<dbReference type="AlphaFoldDB" id="A0A4Q1UD03"/>